<organism evidence="1 2">
    <name type="scientific">Littorina saxatilis</name>
    <dbReference type="NCBI Taxonomy" id="31220"/>
    <lineage>
        <taxon>Eukaryota</taxon>
        <taxon>Metazoa</taxon>
        <taxon>Spiralia</taxon>
        <taxon>Lophotrochozoa</taxon>
        <taxon>Mollusca</taxon>
        <taxon>Gastropoda</taxon>
        <taxon>Caenogastropoda</taxon>
        <taxon>Littorinimorpha</taxon>
        <taxon>Littorinoidea</taxon>
        <taxon>Littorinidae</taxon>
        <taxon>Littorina</taxon>
    </lineage>
</organism>
<dbReference type="PANTHER" id="PTHR35156">
    <property type="entry name" value="TESTIS-EXPRESSED PROTEIN 52"/>
    <property type="match status" value="1"/>
</dbReference>
<evidence type="ECO:0000313" key="2">
    <source>
        <dbReference type="Proteomes" id="UP001374579"/>
    </source>
</evidence>
<dbReference type="Proteomes" id="UP001374579">
    <property type="component" value="Unassembled WGS sequence"/>
</dbReference>
<reference evidence="1 2" key="1">
    <citation type="submission" date="2024-02" db="EMBL/GenBank/DDBJ databases">
        <title>Chromosome-scale genome assembly of the rough periwinkle Littorina saxatilis.</title>
        <authorList>
            <person name="De Jode A."/>
            <person name="Faria R."/>
            <person name="Formenti G."/>
            <person name="Sims Y."/>
            <person name="Smith T.P."/>
            <person name="Tracey A."/>
            <person name="Wood J.M.D."/>
            <person name="Zagrodzka Z.B."/>
            <person name="Johannesson K."/>
            <person name="Butlin R.K."/>
            <person name="Leder E.H."/>
        </authorList>
    </citation>
    <scope>NUCLEOTIDE SEQUENCE [LARGE SCALE GENOMIC DNA]</scope>
    <source>
        <strain evidence="1">Snail1</strain>
        <tissue evidence="1">Muscle</tissue>
    </source>
</reference>
<protein>
    <submittedName>
        <fullName evidence="1">Uncharacterized protein</fullName>
    </submittedName>
</protein>
<dbReference type="PANTHER" id="PTHR35156:SF1">
    <property type="entry name" value="TESTIS-EXPRESSED PROTEIN 52"/>
    <property type="match status" value="1"/>
</dbReference>
<accession>A0AAN9B5H8</accession>
<name>A0AAN9B5H8_9CAEN</name>
<gene>
    <name evidence="1" type="ORF">V1264_003252</name>
</gene>
<proteinExistence type="predicted"/>
<evidence type="ECO:0000313" key="1">
    <source>
        <dbReference type="EMBL" id="KAK7099059.1"/>
    </source>
</evidence>
<keyword evidence="2" id="KW-1185">Reference proteome</keyword>
<dbReference type="EMBL" id="JBAMIC010000012">
    <property type="protein sequence ID" value="KAK7099059.1"/>
    <property type="molecule type" value="Genomic_DNA"/>
</dbReference>
<comment type="caution">
    <text evidence="1">The sequence shown here is derived from an EMBL/GenBank/DDBJ whole genome shotgun (WGS) entry which is preliminary data.</text>
</comment>
<dbReference type="AlphaFoldDB" id="A0AAN9B5H8"/>
<dbReference type="Pfam" id="PF15046">
    <property type="entry name" value="DUF4532"/>
    <property type="match status" value="1"/>
</dbReference>
<sequence>MTTSIANMPTVEERDFLMNDASPHMSGFTPRQAEQLATRRRPNEMLDIECRHFLRSSSDTFTHQHPTVEYRLWLEAGKHKPPFPVRPDPSYNSNVWRNFRRHYGFKTTADGRKMTDVIASMYPLNVPCASNVGHHTFEKYIRETSLFRDNKHKAMAIKQSKADSEEFRRLKYRTEARNPPLDKSGTILPPDNYKHYAHRFVPVASPPPTPPPPGQKTDMFGQRYTPRSQPHLWKLSYKLNHPEYRRLQEEVVKKRKMVEERQKHKLYSRVLPSPVSFEGLHGN</sequence>
<dbReference type="InterPro" id="IPR029206">
    <property type="entry name" value="DUF4532"/>
</dbReference>